<dbReference type="Proteomes" id="UP000018442">
    <property type="component" value="Unassembled WGS sequence"/>
</dbReference>
<dbReference type="HOGENOM" id="CLU_1387684_0_0_6"/>
<dbReference type="AlphaFoldDB" id="D0SJP3"/>
<evidence type="ECO:0000313" key="1">
    <source>
        <dbReference type="EMBL" id="EEY94065.1"/>
    </source>
</evidence>
<dbReference type="EMBL" id="GG705011">
    <property type="protein sequence ID" value="EEY94065.1"/>
    <property type="molecule type" value="Genomic_DNA"/>
</dbReference>
<evidence type="ECO:0000313" key="2">
    <source>
        <dbReference type="Proteomes" id="UP000018442"/>
    </source>
</evidence>
<reference evidence="2" key="1">
    <citation type="journal article" date="2012" name="PLoS ONE">
        <title>The success of Acinetobacter species; genetic, metabolic and virulence attributes.</title>
        <authorList>
            <person name="Peleg A.Y."/>
            <person name="de Breij A."/>
            <person name="Adams M.D."/>
            <person name="Cerqueira G.M."/>
            <person name="Mocali S."/>
            <person name="Galardini M."/>
            <person name="Nibbering P.H."/>
            <person name="Earl A.M."/>
            <person name="Ward D.V."/>
            <person name="Paterson D.L."/>
            <person name="Seifert H."/>
            <person name="Dijkshoorn L."/>
        </authorList>
    </citation>
    <scope>NUCLEOTIDE SEQUENCE [LARGE SCALE GENOMIC DNA]</scope>
    <source>
        <strain evidence="2">SH205</strain>
    </source>
</reference>
<gene>
    <name evidence="1" type="ORF">HMPREF0026_01341</name>
</gene>
<proteinExistence type="predicted"/>
<sequence length="195" mass="22937">MCSMKKRNKKYNPNKLAQKYVADAHKMHTLEMTFNIDEVNDSIDSWRASNGLVEKEHTPKHVVYEVYHGDLIICLKNLLIPLEQEWFLGVDSHYFNYETEEVLTVPFQFQMPLMSFEEFRFGSELIKVDRGHGVKTRWKGINEELNKLLEEEVPQGFERIRSDALLRVITKFNNVTDYLYFKEAKMARELLGVAA</sequence>
<accession>D0SJP3</accession>
<name>D0SJP3_ACIJU</name>
<organism evidence="1 2">
    <name type="scientific">Acinetobacter junii SH205</name>
    <dbReference type="NCBI Taxonomy" id="575587"/>
    <lineage>
        <taxon>Bacteria</taxon>
        <taxon>Pseudomonadati</taxon>
        <taxon>Pseudomonadota</taxon>
        <taxon>Gammaproteobacteria</taxon>
        <taxon>Moraxellales</taxon>
        <taxon>Moraxellaceae</taxon>
        <taxon>Acinetobacter</taxon>
    </lineage>
</organism>
<protein>
    <submittedName>
        <fullName evidence="1">Uncharacterized protein</fullName>
    </submittedName>
</protein>